<dbReference type="Proteomes" id="UP000050544">
    <property type="component" value="Unassembled WGS sequence"/>
</dbReference>
<feature type="transmembrane region" description="Helical" evidence="1">
    <location>
        <begin position="89"/>
        <end position="106"/>
    </location>
</feature>
<feature type="transmembrane region" description="Helical" evidence="1">
    <location>
        <begin position="197"/>
        <end position="216"/>
    </location>
</feature>
<feature type="transmembrane region" description="Helical" evidence="1">
    <location>
        <begin position="140"/>
        <end position="158"/>
    </location>
</feature>
<accession>A0A0P6XSP5</accession>
<evidence type="ECO:0000313" key="3">
    <source>
        <dbReference type="Proteomes" id="UP000050544"/>
    </source>
</evidence>
<dbReference type="OrthoDB" id="9811974at2"/>
<dbReference type="STRING" id="869279.SE15_13740"/>
<protein>
    <recommendedName>
        <fullName evidence="4">NnrS family protein</fullName>
    </recommendedName>
</protein>
<evidence type="ECO:0000256" key="1">
    <source>
        <dbReference type="SAM" id="Phobius"/>
    </source>
</evidence>
<keyword evidence="1" id="KW-0472">Membrane</keyword>
<feature type="transmembrane region" description="Helical" evidence="1">
    <location>
        <begin position="228"/>
        <end position="251"/>
    </location>
</feature>
<evidence type="ECO:0000313" key="2">
    <source>
        <dbReference type="EMBL" id="KPL82143.1"/>
    </source>
</evidence>
<feature type="transmembrane region" description="Helical" evidence="1">
    <location>
        <begin position="115"/>
        <end position="134"/>
    </location>
</feature>
<keyword evidence="1" id="KW-1133">Transmembrane helix</keyword>
<feature type="transmembrane region" description="Helical" evidence="1">
    <location>
        <begin position="170"/>
        <end position="191"/>
    </location>
</feature>
<dbReference type="AlphaFoldDB" id="A0A0P6XSP5"/>
<feature type="transmembrane region" description="Helical" evidence="1">
    <location>
        <begin position="295"/>
        <end position="313"/>
    </location>
</feature>
<keyword evidence="3" id="KW-1185">Reference proteome</keyword>
<name>A0A0P6XSP5_9CHLR</name>
<keyword evidence="1" id="KW-0812">Transmembrane</keyword>
<reference evidence="2 3" key="1">
    <citation type="submission" date="2015-07" db="EMBL/GenBank/DDBJ databases">
        <title>Whole genome sequence of Thermanaerothrix daxensis DSM 23592.</title>
        <authorList>
            <person name="Hemp J."/>
            <person name="Ward L.M."/>
            <person name="Pace L.A."/>
            <person name="Fischer W.W."/>
        </authorList>
    </citation>
    <scope>NUCLEOTIDE SEQUENCE [LARGE SCALE GENOMIC DNA]</scope>
    <source>
        <strain evidence="2 3">GNS-1</strain>
    </source>
</reference>
<dbReference type="RefSeq" id="WP_054522682.1">
    <property type="nucleotide sequence ID" value="NZ_LGKO01000006.1"/>
</dbReference>
<feature type="transmembrane region" description="Helical" evidence="1">
    <location>
        <begin position="325"/>
        <end position="345"/>
    </location>
</feature>
<comment type="caution">
    <text evidence="2">The sequence shown here is derived from an EMBL/GenBank/DDBJ whole genome shotgun (WGS) entry which is preliminary data.</text>
</comment>
<dbReference type="EMBL" id="LGKO01000006">
    <property type="protein sequence ID" value="KPL82143.1"/>
    <property type="molecule type" value="Genomic_DNA"/>
</dbReference>
<evidence type="ECO:0008006" key="4">
    <source>
        <dbReference type="Google" id="ProtNLM"/>
    </source>
</evidence>
<feature type="transmembrane region" description="Helical" evidence="1">
    <location>
        <begin position="263"/>
        <end position="283"/>
    </location>
</feature>
<feature type="transmembrane region" description="Helical" evidence="1">
    <location>
        <begin position="65"/>
        <end position="83"/>
    </location>
</feature>
<feature type="transmembrane region" description="Helical" evidence="1">
    <location>
        <begin position="37"/>
        <end position="53"/>
    </location>
</feature>
<proteinExistence type="predicted"/>
<gene>
    <name evidence="2" type="ORF">SE15_13740</name>
</gene>
<organism evidence="2 3">
    <name type="scientific">Thermanaerothrix daxensis</name>
    <dbReference type="NCBI Taxonomy" id="869279"/>
    <lineage>
        <taxon>Bacteria</taxon>
        <taxon>Bacillati</taxon>
        <taxon>Chloroflexota</taxon>
        <taxon>Anaerolineae</taxon>
        <taxon>Anaerolineales</taxon>
        <taxon>Anaerolineaceae</taxon>
        <taxon>Thermanaerothrix</taxon>
    </lineage>
</organism>
<dbReference type="PATRIC" id="fig|869279.4.peg.2682"/>
<sequence length="351" mass="38080">MRPIRLLLLLAFPALLAAIWGGWHRLGWRLPTPPALTTAHGPLMVLGFLGALIPLERAAALRRPWMLAAPLMAGAGWVALLIAPRPGMFLLTLSSWVTVLILGVMLKQEPRPHTLTMALGALALAVGNALWLAGQPIFKVVYAWMAFLVLTIAGERLELSRVLRPSPAQISAFLAAVVLLTLATGLIWINLDRGARLFGLGAVVFGLWGLRYDLAARNLRHPQPLTRYMAVSLFSGFIWLSVAGLLLLILGAQVAGPLYDAPLHALFVGFVITMIFAHAPIILPTLLGRSSGFTPFSYLNLGLLHVSLLLRLVGDLTLQPTLRSWGGLFNGVAILLFLFFTLVALMRKRGA</sequence>